<dbReference type="Gene3D" id="1.10.357.10">
    <property type="entry name" value="Tetracycline Repressor, domain 2"/>
    <property type="match status" value="1"/>
</dbReference>
<dbReference type="SUPFAM" id="SSF46689">
    <property type="entry name" value="Homeodomain-like"/>
    <property type="match status" value="1"/>
</dbReference>
<reference evidence="6 7" key="1">
    <citation type="submission" date="2019-11" db="EMBL/GenBank/DDBJ databases">
        <authorList>
            <person name="Jiang L.-Q."/>
        </authorList>
    </citation>
    <scope>NUCLEOTIDE SEQUENCE [LARGE SCALE GENOMIC DNA]</scope>
    <source>
        <strain evidence="6 7">YIM 132087</strain>
    </source>
</reference>
<evidence type="ECO:0000313" key="7">
    <source>
        <dbReference type="Proteomes" id="UP000460221"/>
    </source>
</evidence>
<evidence type="ECO:0000256" key="4">
    <source>
        <dbReference type="PROSITE-ProRule" id="PRU00335"/>
    </source>
</evidence>
<name>A0A7K1FNX9_9ACTN</name>
<dbReference type="PANTHER" id="PTHR30055">
    <property type="entry name" value="HTH-TYPE TRANSCRIPTIONAL REGULATOR RUTR"/>
    <property type="match status" value="1"/>
</dbReference>
<dbReference type="InterPro" id="IPR001647">
    <property type="entry name" value="HTH_TetR"/>
</dbReference>
<dbReference type="Pfam" id="PF13305">
    <property type="entry name" value="TetR_C_33"/>
    <property type="match status" value="1"/>
</dbReference>
<dbReference type="SUPFAM" id="SSF48498">
    <property type="entry name" value="Tetracyclin repressor-like, C-terminal domain"/>
    <property type="match status" value="1"/>
</dbReference>
<comment type="caution">
    <text evidence="6">The sequence shown here is derived from an EMBL/GenBank/DDBJ whole genome shotgun (WGS) entry which is preliminary data.</text>
</comment>
<dbReference type="InterPro" id="IPR036271">
    <property type="entry name" value="Tet_transcr_reg_TetR-rel_C_sf"/>
</dbReference>
<dbReference type="AlphaFoldDB" id="A0A7K1FNX9"/>
<dbReference type="PROSITE" id="PS50977">
    <property type="entry name" value="HTH_TETR_2"/>
    <property type="match status" value="1"/>
</dbReference>
<keyword evidence="1" id="KW-0805">Transcription regulation</keyword>
<dbReference type="Proteomes" id="UP000460221">
    <property type="component" value="Unassembled WGS sequence"/>
</dbReference>
<evidence type="ECO:0000256" key="3">
    <source>
        <dbReference type="ARBA" id="ARBA00023163"/>
    </source>
</evidence>
<sequence>MSAAPDPADAGARRYHHGNLAAALVDAGFELARTGGPDAVVLREAARRVGVSAAAAYRHFAGHAALRLAVKERAMQELGAQMAAAASAALPAGAAGDPAAEIGRFAALGRTYLDFALRESGLFGCICAGIGEEHDEGSWTLDSATPAFGVAFDLLGQLVDAGVVPEQFRRSGALVAWAAVHGLAMLTLAGPLADFTDDQREALYDDAVHILLQGLMAR</sequence>
<feature type="DNA-binding region" description="H-T-H motif" evidence="4">
    <location>
        <begin position="41"/>
        <end position="60"/>
    </location>
</feature>
<keyword evidence="3" id="KW-0804">Transcription</keyword>
<keyword evidence="7" id="KW-1185">Reference proteome</keyword>
<dbReference type="RefSeq" id="WP_154769874.1">
    <property type="nucleotide sequence ID" value="NZ_WLYK01000008.1"/>
</dbReference>
<dbReference type="InterPro" id="IPR050109">
    <property type="entry name" value="HTH-type_TetR-like_transc_reg"/>
</dbReference>
<feature type="domain" description="HTH tetR-type" evidence="5">
    <location>
        <begin position="18"/>
        <end position="78"/>
    </location>
</feature>
<organism evidence="6 7">
    <name type="scientific">Nakamurella alba</name>
    <dbReference type="NCBI Taxonomy" id="2665158"/>
    <lineage>
        <taxon>Bacteria</taxon>
        <taxon>Bacillati</taxon>
        <taxon>Actinomycetota</taxon>
        <taxon>Actinomycetes</taxon>
        <taxon>Nakamurellales</taxon>
        <taxon>Nakamurellaceae</taxon>
        <taxon>Nakamurella</taxon>
    </lineage>
</organism>
<dbReference type="InterPro" id="IPR025996">
    <property type="entry name" value="MT1864/Rv1816-like_C"/>
</dbReference>
<gene>
    <name evidence="6" type="ORF">GIS00_18130</name>
</gene>
<protein>
    <submittedName>
        <fullName evidence="6">TetR family transcriptional regulator</fullName>
    </submittedName>
</protein>
<evidence type="ECO:0000256" key="1">
    <source>
        <dbReference type="ARBA" id="ARBA00023015"/>
    </source>
</evidence>
<proteinExistence type="predicted"/>
<dbReference type="PANTHER" id="PTHR30055:SF234">
    <property type="entry name" value="HTH-TYPE TRANSCRIPTIONAL REGULATOR BETI"/>
    <property type="match status" value="1"/>
</dbReference>
<accession>A0A7K1FNX9</accession>
<dbReference type="EMBL" id="WLYK01000008">
    <property type="protein sequence ID" value="MTD15857.1"/>
    <property type="molecule type" value="Genomic_DNA"/>
</dbReference>
<evidence type="ECO:0000256" key="2">
    <source>
        <dbReference type="ARBA" id="ARBA00023125"/>
    </source>
</evidence>
<dbReference type="GO" id="GO:0003700">
    <property type="term" value="F:DNA-binding transcription factor activity"/>
    <property type="evidence" value="ECO:0007669"/>
    <property type="project" value="TreeGrafter"/>
</dbReference>
<evidence type="ECO:0000259" key="5">
    <source>
        <dbReference type="PROSITE" id="PS50977"/>
    </source>
</evidence>
<dbReference type="GO" id="GO:0000976">
    <property type="term" value="F:transcription cis-regulatory region binding"/>
    <property type="evidence" value="ECO:0007669"/>
    <property type="project" value="TreeGrafter"/>
</dbReference>
<dbReference type="Pfam" id="PF00440">
    <property type="entry name" value="TetR_N"/>
    <property type="match status" value="1"/>
</dbReference>
<evidence type="ECO:0000313" key="6">
    <source>
        <dbReference type="EMBL" id="MTD15857.1"/>
    </source>
</evidence>
<keyword evidence="2 4" id="KW-0238">DNA-binding</keyword>
<dbReference type="InterPro" id="IPR009057">
    <property type="entry name" value="Homeodomain-like_sf"/>
</dbReference>